<dbReference type="GO" id="GO:0003676">
    <property type="term" value="F:nucleic acid binding"/>
    <property type="evidence" value="ECO:0007669"/>
    <property type="project" value="InterPro"/>
</dbReference>
<name>A0A5N5ISN0_9FLAO</name>
<comment type="caution">
    <text evidence="3">The sequence shown here is derived from an EMBL/GenBank/DDBJ whole genome shotgun (WGS) entry which is preliminary data.</text>
</comment>
<organism evidence="3 4">
    <name type="scientific">Flagellimonas hadalis</name>
    <dbReference type="NCBI Taxonomy" id="2597517"/>
    <lineage>
        <taxon>Bacteria</taxon>
        <taxon>Pseudomonadati</taxon>
        <taxon>Bacteroidota</taxon>
        <taxon>Flavobacteriia</taxon>
        <taxon>Flavobacteriales</taxon>
        <taxon>Flavobacteriaceae</taxon>
        <taxon>Flagellimonas</taxon>
    </lineage>
</organism>
<dbReference type="OrthoDB" id="9802516at2"/>
<keyword evidence="4" id="KW-1185">Reference proteome</keyword>
<dbReference type="InterPro" id="IPR011335">
    <property type="entry name" value="Restrct_endonuc-II-like"/>
</dbReference>
<evidence type="ECO:0000313" key="3">
    <source>
        <dbReference type="EMBL" id="KAB5490880.1"/>
    </source>
</evidence>
<dbReference type="InterPro" id="IPR011856">
    <property type="entry name" value="tRNA_endonuc-like_dom_sf"/>
</dbReference>
<dbReference type="EMBL" id="VNIK02000002">
    <property type="protein sequence ID" value="KAB5490880.1"/>
    <property type="molecule type" value="Genomic_DNA"/>
</dbReference>
<dbReference type="AlphaFoldDB" id="A0A5N5ISN0"/>
<dbReference type="NCBIfam" id="TIGR00252">
    <property type="entry name" value="YraN family protein"/>
    <property type="match status" value="1"/>
</dbReference>
<dbReference type="NCBIfam" id="NF009150">
    <property type="entry name" value="PRK12497.1-3"/>
    <property type="match status" value="1"/>
</dbReference>
<evidence type="ECO:0000313" key="4">
    <source>
        <dbReference type="Proteomes" id="UP000319204"/>
    </source>
</evidence>
<sequence>MESSSDFGNLGEQKAEEFLHGKGYTILERNYRYLKGEIDIIARAGDTLAIVEVKSRNKGFLEDIADTVNAKKVKLLIMAADHYVQENDLDVEVRFDVITVIKAGNEFHLEHLENAFYHF</sequence>
<evidence type="ECO:0000256" key="1">
    <source>
        <dbReference type="ARBA" id="ARBA00006738"/>
    </source>
</evidence>
<evidence type="ECO:0000256" key="2">
    <source>
        <dbReference type="HAMAP-Rule" id="MF_00048"/>
    </source>
</evidence>
<dbReference type="PANTHER" id="PTHR34039:SF1">
    <property type="entry name" value="UPF0102 PROTEIN YRAN"/>
    <property type="match status" value="1"/>
</dbReference>
<dbReference type="Pfam" id="PF02021">
    <property type="entry name" value="UPF0102"/>
    <property type="match status" value="1"/>
</dbReference>
<protein>
    <recommendedName>
        <fullName evidence="2">UPF0102 protein FOT42_005470</fullName>
    </recommendedName>
</protein>
<dbReference type="PANTHER" id="PTHR34039">
    <property type="entry name" value="UPF0102 PROTEIN YRAN"/>
    <property type="match status" value="1"/>
</dbReference>
<reference evidence="3" key="1">
    <citation type="submission" date="2019-10" db="EMBL/GenBank/DDBJ databases">
        <title>Muricauda hadale sp. nov., a piezophilic bacterium isolated from hadopelagic water of the Mariana Trench.</title>
        <authorList>
            <person name="Wei Y."/>
        </authorList>
    </citation>
    <scope>NUCLEOTIDE SEQUENCE [LARGE SCALE GENOMIC DNA]</scope>
    <source>
        <strain evidence="3">MT-229</strain>
    </source>
</reference>
<gene>
    <name evidence="3" type="ORF">FOT42_005470</name>
</gene>
<proteinExistence type="inferred from homology"/>
<dbReference type="SUPFAM" id="SSF52980">
    <property type="entry name" value="Restriction endonuclease-like"/>
    <property type="match status" value="1"/>
</dbReference>
<dbReference type="RefSeq" id="WP_151889571.1">
    <property type="nucleotide sequence ID" value="NZ_VNIK02000002.1"/>
</dbReference>
<dbReference type="HAMAP" id="MF_00048">
    <property type="entry name" value="UPF0102"/>
    <property type="match status" value="1"/>
</dbReference>
<dbReference type="CDD" id="cd20736">
    <property type="entry name" value="PoNe_Nuclease"/>
    <property type="match status" value="1"/>
</dbReference>
<dbReference type="Gene3D" id="3.40.1350.10">
    <property type="match status" value="1"/>
</dbReference>
<comment type="similarity">
    <text evidence="1 2">Belongs to the UPF0102 family.</text>
</comment>
<dbReference type="InterPro" id="IPR003509">
    <property type="entry name" value="UPF0102_YraN-like"/>
</dbReference>
<dbReference type="Proteomes" id="UP000319204">
    <property type="component" value="Unassembled WGS sequence"/>
</dbReference>
<accession>A0A5N5ISN0</accession>